<evidence type="ECO:0000313" key="9">
    <source>
        <dbReference type="Proteomes" id="UP001156318"/>
    </source>
</evidence>
<dbReference type="PROSITE" id="PS50249">
    <property type="entry name" value="MPN"/>
    <property type="match status" value="1"/>
</dbReference>
<keyword evidence="3" id="KW-0378">Hydrolase</keyword>
<feature type="domain" description="MPN" evidence="7">
    <location>
        <begin position="102"/>
        <end position="224"/>
    </location>
</feature>
<comment type="similarity">
    <text evidence="6">Belongs to the UPF0758 family. YicR subfamily.</text>
</comment>
<keyword evidence="5" id="KW-0482">Metalloprotease</keyword>
<evidence type="ECO:0000256" key="5">
    <source>
        <dbReference type="ARBA" id="ARBA00023049"/>
    </source>
</evidence>
<evidence type="ECO:0000259" key="7">
    <source>
        <dbReference type="PROSITE" id="PS50249"/>
    </source>
</evidence>
<evidence type="ECO:0000313" key="8">
    <source>
        <dbReference type="EMBL" id="UYU31773.1"/>
    </source>
</evidence>
<keyword evidence="4" id="KW-0862">Zinc</keyword>
<evidence type="ECO:0000256" key="6">
    <source>
        <dbReference type="HAMAP-Rule" id="MF_00018"/>
    </source>
</evidence>
<dbReference type="Pfam" id="PF20582">
    <property type="entry name" value="UPF0758_N"/>
    <property type="match status" value="1"/>
</dbReference>
<dbReference type="NCBIfam" id="NF000642">
    <property type="entry name" value="PRK00024.1"/>
    <property type="match status" value="1"/>
</dbReference>
<sequence length="224" mass="25124">MNRKTFPRGGPREKLLKHGVSELTDEELLALFLRIGRPGIPVMRLACDLLNHFGSLYWLLSADYRQFASVSGIGVATYAQFKAIAELARRYSHAGMALEDASLLDTSATKAFLQSQLGCEEREVFMVIFLDNQNHMIKAQRMFSGTLRHVEVHPREIVREAIKINAAAVILSHNHPSGRAEPSAADKMITERVVKTCNIMDIRVHDHIVIGRGECVSFAERGWI</sequence>
<reference evidence="8 9" key="1">
    <citation type="submission" date="2021-05" db="EMBL/GenBank/DDBJ databases">
        <title>Isolation, identification, and the growth promoting effects of Pantoea dispersa strain YSD J2 from the aboveground leaves of Cyperus esculentus L.Var. Sativus.</title>
        <authorList>
            <person name="Wang S."/>
            <person name="Tang X.M."/>
            <person name="Huang Y.N."/>
        </authorList>
    </citation>
    <scope>NUCLEOTIDE SEQUENCE [LARGE SCALE GENOMIC DNA]</scope>
    <source>
        <strain evidence="9">YSD YN2</strain>
    </source>
</reference>
<dbReference type="Gene3D" id="3.40.140.10">
    <property type="entry name" value="Cytidine Deaminase, domain 2"/>
    <property type="match status" value="1"/>
</dbReference>
<dbReference type="Pfam" id="PF04002">
    <property type="entry name" value="RadC"/>
    <property type="match status" value="1"/>
</dbReference>
<dbReference type="HAMAP" id="MF_00018">
    <property type="entry name" value="UPF0758_YicR"/>
    <property type="match status" value="1"/>
</dbReference>
<protein>
    <recommendedName>
        <fullName evidence="6">UPF0758 protein KFZ77_18480</fullName>
    </recommendedName>
</protein>
<dbReference type="NCBIfam" id="TIGR00608">
    <property type="entry name" value="radc"/>
    <property type="match status" value="1"/>
</dbReference>
<dbReference type="InterPro" id="IPR037518">
    <property type="entry name" value="MPN"/>
</dbReference>
<accession>A0ABY6JH52</accession>
<evidence type="ECO:0000256" key="3">
    <source>
        <dbReference type="ARBA" id="ARBA00022801"/>
    </source>
</evidence>
<dbReference type="RefSeq" id="WP_264385016.1">
    <property type="nucleotide sequence ID" value="NZ_CP074352.1"/>
</dbReference>
<dbReference type="InterPro" id="IPR025657">
    <property type="entry name" value="RadC_JAB"/>
</dbReference>
<dbReference type="PROSITE" id="PS01302">
    <property type="entry name" value="UPF0758"/>
    <property type="match status" value="1"/>
</dbReference>
<dbReference type="EMBL" id="CP074352">
    <property type="protein sequence ID" value="UYU31773.1"/>
    <property type="molecule type" value="Genomic_DNA"/>
</dbReference>
<evidence type="ECO:0000256" key="1">
    <source>
        <dbReference type="ARBA" id="ARBA00022670"/>
    </source>
</evidence>
<dbReference type="CDD" id="cd08071">
    <property type="entry name" value="MPN_DUF2466"/>
    <property type="match status" value="1"/>
</dbReference>
<proteinExistence type="inferred from homology"/>
<keyword evidence="1" id="KW-0645">Protease</keyword>
<keyword evidence="9" id="KW-1185">Reference proteome</keyword>
<dbReference type="InterPro" id="IPR020891">
    <property type="entry name" value="UPF0758_CS"/>
</dbReference>
<evidence type="ECO:0000256" key="2">
    <source>
        <dbReference type="ARBA" id="ARBA00022723"/>
    </source>
</evidence>
<dbReference type="SUPFAM" id="SSF47781">
    <property type="entry name" value="RuvA domain 2-like"/>
    <property type="match status" value="1"/>
</dbReference>
<organism evidence="8 9">
    <name type="scientific">Siccibacter colletis</name>
    <dbReference type="NCBI Taxonomy" id="1505757"/>
    <lineage>
        <taxon>Bacteria</taxon>
        <taxon>Pseudomonadati</taxon>
        <taxon>Pseudomonadota</taxon>
        <taxon>Gammaproteobacteria</taxon>
        <taxon>Enterobacterales</taxon>
        <taxon>Enterobacteriaceae</taxon>
        <taxon>Siccibacter</taxon>
    </lineage>
</organism>
<dbReference type="PANTHER" id="PTHR30471">
    <property type="entry name" value="DNA REPAIR PROTEIN RADC"/>
    <property type="match status" value="1"/>
</dbReference>
<dbReference type="InterPro" id="IPR010994">
    <property type="entry name" value="RuvA_2-like"/>
</dbReference>
<keyword evidence="2" id="KW-0479">Metal-binding</keyword>
<dbReference type="InterPro" id="IPR022820">
    <property type="entry name" value="UPF0758_YicR"/>
</dbReference>
<gene>
    <name evidence="8" type="primary">radC</name>
    <name evidence="8" type="ORF">KFZ77_18480</name>
</gene>
<dbReference type="Proteomes" id="UP001156318">
    <property type="component" value="Chromosome"/>
</dbReference>
<dbReference type="PANTHER" id="PTHR30471:SF3">
    <property type="entry name" value="UPF0758 PROTEIN YEES-RELATED"/>
    <property type="match status" value="1"/>
</dbReference>
<dbReference type="InterPro" id="IPR001405">
    <property type="entry name" value="UPF0758"/>
</dbReference>
<evidence type="ECO:0000256" key="4">
    <source>
        <dbReference type="ARBA" id="ARBA00022833"/>
    </source>
</evidence>
<name>A0ABY6JH52_9ENTR</name>
<dbReference type="InterPro" id="IPR046778">
    <property type="entry name" value="UPF0758_N"/>
</dbReference>